<dbReference type="SUPFAM" id="SSF53383">
    <property type="entry name" value="PLP-dependent transferases"/>
    <property type="match status" value="1"/>
</dbReference>
<gene>
    <name evidence="1" type="ORF">ASPVEDRAFT_441231</name>
</gene>
<evidence type="ECO:0000313" key="1">
    <source>
        <dbReference type="EMBL" id="OJI98039.1"/>
    </source>
</evidence>
<dbReference type="VEuPathDB" id="FungiDB:ASPVEDRAFT_441231"/>
<dbReference type="InterPro" id="IPR015421">
    <property type="entry name" value="PyrdxlP-dep_Trfase_major"/>
</dbReference>
<evidence type="ECO:0008006" key="3">
    <source>
        <dbReference type="Google" id="ProtNLM"/>
    </source>
</evidence>
<keyword evidence="2" id="KW-1185">Reference proteome</keyword>
<sequence length="66" mass="7850">MSNGVRPFYHVTRRTPWVSTYFRTFAHLLIYCPGRCYTREVLEAYMGFCQKHNLHLITDESYALST</sequence>
<proteinExistence type="predicted"/>
<dbReference type="InterPro" id="IPR015424">
    <property type="entry name" value="PyrdxlP-dep_Trfase"/>
</dbReference>
<dbReference type="RefSeq" id="XP_040663802.1">
    <property type="nucleotide sequence ID" value="XM_040812984.1"/>
</dbReference>
<dbReference type="OrthoDB" id="1077582at2759"/>
<accession>A0A1L9P938</accession>
<evidence type="ECO:0000313" key="2">
    <source>
        <dbReference type="Proteomes" id="UP000184073"/>
    </source>
</evidence>
<reference evidence="2" key="1">
    <citation type="journal article" date="2017" name="Genome Biol.">
        <title>Comparative genomics reveals high biological diversity and specific adaptations in the industrially and medically important fungal genus Aspergillus.</title>
        <authorList>
            <person name="de Vries R.P."/>
            <person name="Riley R."/>
            <person name="Wiebenga A."/>
            <person name="Aguilar-Osorio G."/>
            <person name="Amillis S."/>
            <person name="Uchima C.A."/>
            <person name="Anderluh G."/>
            <person name="Asadollahi M."/>
            <person name="Askin M."/>
            <person name="Barry K."/>
            <person name="Battaglia E."/>
            <person name="Bayram O."/>
            <person name="Benocci T."/>
            <person name="Braus-Stromeyer S.A."/>
            <person name="Caldana C."/>
            <person name="Canovas D."/>
            <person name="Cerqueira G.C."/>
            <person name="Chen F."/>
            <person name="Chen W."/>
            <person name="Choi C."/>
            <person name="Clum A."/>
            <person name="Dos Santos R.A."/>
            <person name="Damasio A.R."/>
            <person name="Diallinas G."/>
            <person name="Emri T."/>
            <person name="Fekete E."/>
            <person name="Flipphi M."/>
            <person name="Freyberg S."/>
            <person name="Gallo A."/>
            <person name="Gournas C."/>
            <person name="Habgood R."/>
            <person name="Hainaut M."/>
            <person name="Harispe M.L."/>
            <person name="Henrissat B."/>
            <person name="Hilden K.S."/>
            <person name="Hope R."/>
            <person name="Hossain A."/>
            <person name="Karabika E."/>
            <person name="Karaffa L."/>
            <person name="Karanyi Z."/>
            <person name="Krasevec N."/>
            <person name="Kuo A."/>
            <person name="Kusch H."/>
            <person name="LaButti K."/>
            <person name="Lagendijk E.L."/>
            <person name="Lapidus A."/>
            <person name="Levasseur A."/>
            <person name="Lindquist E."/>
            <person name="Lipzen A."/>
            <person name="Logrieco A.F."/>
            <person name="MacCabe A."/>
            <person name="Maekelae M.R."/>
            <person name="Malavazi I."/>
            <person name="Melin P."/>
            <person name="Meyer V."/>
            <person name="Mielnichuk N."/>
            <person name="Miskei M."/>
            <person name="Molnar A.P."/>
            <person name="Mule G."/>
            <person name="Ngan C.Y."/>
            <person name="Orejas M."/>
            <person name="Orosz E."/>
            <person name="Ouedraogo J.P."/>
            <person name="Overkamp K.M."/>
            <person name="Park H.-S."/>
            <person name="Perrone G."/>
            <person name="Piumi F."/>
            <person name="Punt P.J."/>
            <person name="Ram A.F."/>
            <person name="Ramon A."/>
            <person name="Rauscher S."/>
            <person name="Record E."/>
            <person name="Riano-Pachon D.M."/>
            <person name="Robert V."/>
            <person name="Roehrig J."/>
            <person name="Ruller R."/>
            <person name="Salamov A."/>
            <person name="Salih N.S."/>
            <person name="Samson R.A."/>
            <person name="Sandor E."/>
            <person name="Sanguinetti M."/>
            <person name="Schuetze T."/>
            <person name="Sepcic K."/>
            <person name="Shelest E."/>
            <person name="Sherlock G."/>
            <person name="Sophianopoulou V."/>
            <person name="Squina F.M."/>
            <person name="Sun H."/>
            <person name="Susca A."/>
            <person name="Todd R.B."/>
            <person name="Tsang A."/>
            <person name="Unkles S.E."/>
            <person name="van de Wiele N."/>
            <person name="van Rossen-Uffink D."/>
            <person name="Oliveira J.V."/>
            <person name="Vesth T.C."/>
            <person name="Visser J."/>
            <person name="Yu J.-H."/>
            <person name="Zhou M."/>
            <person name="Andersen M.R."/>
            <person name="Archer D.B."/>
            <person name="Baker S.E."/>
            <person name="Benoit I."/>
            <person name="Brakhage A.A."/>
            <person name="Braus G.H."/>
            <person name="Fischer R."/>
            <person name="Frisvad J.C."/>
            <person name="Goldman G.H."/>
            <person name="Houbraken J."/>
            <person name="Oakley B."/>
            <person name="Pocsi I."/>
            <person name="Scazzocchio C."/>
            <person name="Seiboth B."/>
            <person name="vanKuyk P.A."/>
            <person name="Wortman J."/>
            <person name="Dyer P.S."/>
            <person name="Grigoriev I.V."/>
        </authorList>
    </citation>
    <scope>NUCLEOTIDE SEQUENCE [LARGE SCALE GENOMIC DNA]</scope>
    <source>
        <strain evidence="2">CBS 583.65</strain>
    </source>
</reference>
<name>A0A1L9P938_ASPVE</name>
<dbReference type="STRING" id="1036611.A0A1L9P938"/>
<dbReference type="Gene3D" id="3.40.640.10">
    <property type="entry name" value="Type I PLP-dependent aspartate aminotransferase-like (Major domain)"/>
    <property type="match status" value="1"/>
</dbReference>
<organism evidence="1 2">
    <name type="scientific">Aspergillus versicolor CBS 583.65</name>
    <dbReference type="NCBI Taxonomy" id="1036611"/>
    <lineage>
        <taxon>Eukaryota</taxon>
        <taxon>Fungi</taxon>
        <taxon>Dikarya</taxon>
        <taxon>Ascomycota</taxon>
        <taxon>Pezizomycotina</taxon>
        <taxon>Eurotiomycetes</taxon>
        <taxon>Eurotiomycetidae</taxon>
        <taxon>Eurotiales</taxon>
        <taxon>Aspergillaceae</taxon>
        <taxon>Aspergillus</taxon>
        <taxon>Aspergillus subgen. Nidulantes</taxon>
    </lineage>
</organism>
<dbReference type="EMBL" id="KV878126">
    <property type="protein sequence ID" value="OJI98039.1"/>
    <property type="molecule type" value="Genomic_DNA"/>
</dbReference>
<protein>
    <recommendedName>
        <fullName evidence="3">Aminotransferase class I/classII domain-containing protein</fullName>
    </recommendedName>
</protein>
<dbReference type="GeneID" id="63728495"/>
<dbReference type="Proteomes" id="UP000184073">
    <property type="component" value="Unassembled WGS sequence"/>
</dbReference>
<dbReference type="AlphaFoldDB" id="A0A1L9P938"/>